<evidence type="ECO:0000313" key="2">
    <source>
        <dbReference type="Proteomes" id="UP000295117"/>
    </source>
</evidence>
<name>A0A4R8RUJ6_9MYCO</name>
<organism evidence="1 2">
    <name type="scientific">Mycobacteroides salmoniphilum</name>
    <dbReference type="NCBI Taxonomy" id="404941"/>
    <lineage>
        <taxon>Bacteria</taxon>
        <taxon>Bacillati</taxon>
        <taxon>Actinomycetota</taxon>
        <taxon>Actinomycetes</taxon>
        <taxon>Mycobacteriales</taxon>
        <taxon>Mycobacteriaceae</taxon>
        <taxon>Mycobacteroides</taxon>
    </lineage>
</organism>
<comment type="caution">
    <text evidence="1">The sequence shown here is derived from an EMBL/GenBank/DDBJ whole genome shotgun (WGS) entry which is preliminary data.</text>
</comment>
<dbReference type="EMBL" id="PECH01000009">
    <property type="protein sequence ID" value="TDZ78076.1"/>
    <property type="molecule type" value="Genomic_DNA"/>
</dbReference>
<proteinExistence type="predicted"/>
<dbReference type="AlphaFoldDB" id="A0A4R8RUJ6"/>
<dbReference type="Proteomes" id="UP000295117">
    <property type="component" value="Unassembled WGS sequence"/>
</dbReference>
<gene>
    <name evidence="1" type="ORF">DE4585_03912</name>
</gene>
<protein>
    <submittedName>
        <fullName evidence="1">Uncharacterized protein</fullName>
    </submittedName>
</protein>
<evidence type="ECO:0000313" key="1">
    <source>
        <dbReference type="EMBL" id="TDZ78076.1"/>
    </source>
</evidence>
<sequence>MGADSRALIEKTLEALVLAASPGWQTVHAAFSMAGGEEIAQAVAVTADGSVTIPATSKMVQPMREHRRVTVGRDGPWLRFLIDCDSNGNYSAAPDYGDAELPPSQLLPADAYLRDFQQYPRDRPPVWLLAHMGNEGRQLRPARVAFRQAADGVRGARVADDEIPALPLLWARTAVLAALCRGFDSAVGPRCDPTYQVHQGDSGGCTLARLPGGRAVLSGGRNDSPLLSAAYRGTVSWPDLYKGAPPWVHNLYLDPRAAQGMLSFCYWFDGQHWYRSELPEAVGLNDKGRPWSSKDELVTGMPEVWTANDTAAAAVELLRDIGVALSDRTTAVTALIFAAESGIATPGHLLRLFGDVVPDAFDMSEAMAQLDATAVVRPLTD</sequence>
<reference evidence="1 2" key="1">
    <citation type="journal article" date="2019" name="Sci. Rep.">
        <title>Extended insight into the Mycobacterium chelonae-abscessus complex through whole genome sequencing of Mycobacterium salmoniphilum outbreak and Mycobacterium salmoniphilum-like strains.</title>
        <authorList>
            <person name="Behra P.R.K."/>
            <person name="Das S."/>
            <person name="Pettersson B.M.F."/>
            <person name="Shirreff L."/>
            <person name="DuCote T."/>
            <person name="Jacobsson K.G."/>
            <person name="Ennis D.G."/>
            <person name="Kirsebom L.A."/>
        </authorList>
    </citation>
    <scope>NUCLEOTIDE SEQUENCE [LARGE SCALE GENOMIC DNA]</scope>
    <source>
        <strain evidence="1 2">DE 4585</strain>
    </source>
</reference>
<accession>A0A4R8RUJ6</accession>